<evidence type="ECO:0000259" key="1">
    <source>
        <dbReference type="Pfam" id="PF00561"/>
    </source>
</evidence>
<sequence length="283" mass="30308">MRSDTFAVPGATIYHEIRGTGPVLLILPGGGGDANGSDEMAELLAPHVTVVTMDARGYSRSTLDSERPEQQHVRVQSEDAYLLLRHLTDEPAYVAGGSDGAIVGLDLLARHPDVVRGLLAHEPPCFAVLPDAEEHRAFVTEVAHLARTDGIAAASRRFLDGIGGAMAPSPEPSDLTPHQTAMWARLAVNAPIMMEYELCEFTSYIPDFATLATLADRLVLAVGADSRHLLPARPAAQIAARLGLEAVEFPGMHNGARTHTLEFAARVIELLGIQRYARGGSIQ</sequence>
<dbReference type="RefSeq" id="WP_040822165.1">
    <property type="nucleotide sequence ID" value="NZ_JBIAQY010000016.1"/>
</dbReference>
<dbReference type="Pfam" id="PF00561">
    <property type="entry name" value="Abhydrolase_1"/>
    <property type="match status" value="1"/>
</dbReference>
<comment type="caution">
    <text evidence="2">The sequence shown here is derived from an EMBL/GenBank/DDBJ whole genome shotgun (WGS) entry which is preliminary data.</text>
</comment>
<keyword evidence="2" id="KW-0378">Hydrolase</keyword>
<dbReference type="GO" id="GO:0016787">
    <property type="term" value="F:hydrolase activity"/>
    <property type="evidence" value="ECO:0007669"/>
    <property type="project" value="UniProtKB-KW"/>
</dbReference>
<evidence type="ECO:0000313" key="2">
    <source>
        <dbReference type="EMBL" id="MFF3573074.1"/>
    </source>
</evidence>
<reference evidence="2 3" key="1">
    <citation type="submission" date="2024-10" db="EMBL/GenBank/DDBJ databases">
        <title>The Natural Products Discovery Center: Release of the First 8490 Sequenced Strains for Exploring Actinobacteria Biosynthetic Diversity.</title>
        <authorList>
            <person name="Kalkreuter E."/>
            <person name="Kautsar S.A."/>
            <person name="Yang D."/>
            <person name="Bader C.D."/>
            <person name="Teijaro C.N."/>
            <person name="Fluegel L."/>
            <person name="Davis C.M."/>
            <person name="Simpson J.R."/>
            <person name="Lauterbach L."/>
            <person name="Steele A.D."/>
            <person name="Gui C."/>
            <person name="Meng S."/>
            <person name="Li G."/>
            <person name="Viehrig K."/>
            <person name="Ye F."/>
            <person name="Su P."/>
            <person name="Kiefer A.F."/>
            <person name="Nichols A."/>
            <person name="Cepeda A.J."/>
            <person name="Yan W."/>
            <person name="Fan B."/>
            <person name="Jiang Y."/>
            <person name="Adhikari A."/>
            <person name="Zheng C.-J."/>
            <person name="Schuster L."/>
            <person name="Cowan T.M."/>
            <person name="Smanski M.J."/>
            <person name="Chevrette M.G."/>
            <person name="De Carvalho L.P.S."/>
            <person name="Shen B."/>
        </authorList>
    </citation>
    <scope>NUCLEOTIDE SEQUENCE [LARGE SCALE GENOMIC DNA]</scope>
    <source>
        <strain evidence="2 3">NPDC002593</strain>
    </source>
</reference>
<name>A0ABW6SBP6_9NOCA</name>
<dbReference type="PANTHER" id="PTHR43433">
    <property type="entry name" value="HYDROLASE, ALPHA/BETA FOLD FAMILY PROTEIN"/>
    <property type="match status" value="1"/>
</dbReference>
<dbReference type="Gene3D" id="3.40.50.1820">
    <property type="entry name" value="alpha/beta hydrolase"/>
    <property type="match status" value="1"/>
</dbReference>
<dbReference type="SUPFAM" id="SSF53474">
    <property type="entry name" value="alpha/beta-Hydrolases"/>
    <property type="match status" value="1"/>
</dbReference>
<evidence type="ECO:0000313" key="3">
    <source>
        <dbReference type="Proteomes" id="UP001601992"/>
    </source>
</evidence>
<proteinExistence type="predicted"/>
<dbReference type="InterPro" id="IPR050471">
    <property type="entry name" value="AB_hydrolase"/>
</dbReference>
<feature type="domain" description="AB hydrolase-1" evidence="1">
    <location>
        <begin position="22"/>
        <end position="128"/>
    </location>
</feature>
<protein>
    <submittedName>
        <fullName evidence="2">Alpha/beta hydrolase</fullName>
    </submittedName>
</protein>
<gene>
    <name evidence="2" type="ORF">ACFYXQ_35455</name>
</gene>
<organism evidence="2 3">
    <name type="scientific">Nocardia jiangxiensis</name>
    <dbReference type="NCBI Taxonomy" id="282685"/>
    <lineage>
        <taxon>Bacteria</taxon>
        <taxon>Bacillati</taxon>
        <taxon>Actinomycetota</taxon>
        <taxon>Actinomycetes</taxon>
        <taxon>Mycobacteriales</taxon>
        <taxon>Nocardiaceae</taxon>
        <taxon>Nocardia</taxon>
    </lineage>
</organism>
<dbReference type="EMBL" id="JBIAQY010000016">
    <property type="protein sequence ID" value="MFF3573074.1"/>
    <property type="molecule type" value="Genomic_DNA"/>
</dbReference>
<dbReference type="Proteomes" id="UP001601992">
    <property type="component" value="Unassembled WGS sequence"/>
</dbReference>
<dbReference type="PANTHER" id="PTHR43433:SF5">
    <property type="entry name" value="AB HYDROLASE-1 DOMAIN-CONTAINING PROTEIN"/>
    <property type="match status" value="1"/>
</dbReference>
<dbReference type="InterPro" id="IPR029058">
    <property type="entry name" value="AB_hydrolase_fold"/>
</dbReference>
<dbReference type="InterPro" id="IPR000073">
    <property type="entry name" value="AB_hydrolase_1"/>
</dbReference>
<accession>A0ABW6SBP6</accession>
<keyword evidence="3" id="KW-1185">Reference proteome</keyword>